<dbReference type="Gene3D" id="2.60.200.60">
    <property type="match status" value="1"/>
</dbReference>
<keyword evidence="2" id="KW-1185">Reference proteome</keyword>
<protein>
    <recommendedName>
        <fullName evidence="3">PAAR domain-containing protein</fullName>
    </recommendedName>
</protein>
<reference evidence="1 2" key="1">
    <citation type="submission" date="2017-06" db="EMBL/GenBank/DDBJ databases">
        <title>Azoarcus.</title>
        <authorList>
            <person name="Woo J.-H."/>
            <person name="Kim H.-S."/>
        </authorList>
    </citation>
    <scope>NUCLEOTIDE SEQUENCE [LARGE SCALE GENOMIC DNA]</scope>
    <source>
        <strain evidence="1 2">TSPY31</strain>
    </source>
</reference>
<gene>
    <name evidence="1" type="ORF">CEW83_17320</name>
</gene>
<dbReference type="InterPro" id="IPR008727">
    <property type="entry name" value="PAAR_motif"/>
</dbReference>
<proteinExistence type="predicted"/>
<sequence length="88" mass="9069">MRGVIRLGDPTTHGGRVVSTGARSVVMGRTVAVLGDRCVCPRKGHGNCVIAEGDPDVLLDGRPVAFDGHRTSCGAQLMSTVPVSGRGD</sequence>
<dbReference type="Pfam" id="PF05488">
    <property type="entry name" value="PAAR_motif"/>
    <property type="match status" value="1"/>
</dbReference>
<evidence type="ECO:0008006" key="3">
    <source>
        <dbReference type="Google" id="ProtNLM"/>
    </source>
</evidence>
<evidence type="ECO:0000313" key="2">
    <source>
        <dbReference type="Proteomes" id="UP000244930"/>
    </source>
</evidence>
<name>A0A2U8GT54_9RHOO</name>
<evidence type="ECO:0000313" key="1">
    <source>
        <dbReference type="EMBL" id="AWI76761.1"/>
    </source>
</evidence>
<dbReference type="KEGG" id="acom:CEW83_17320"/>
<dbReference type="AlphaFoldDB" id="A0A2U8GT54"/>
<dbReference type="Proteomes" id="UP000244930">
    <property type="component" value="Chromosome"/>
</dbReference>
<organism evidence="1 2">
    <name type="scientific">Parazoarcus communis</name>
    <dbReference type="NCBI Taxonomy" id="41977"/>
    <lineage>
        <taxon>Bacteria</taxon>
        <taxon>Pseudomonadati</taxon>
        <taxon>Pseudomonadota</taxon>
        <taxon>Betaproteobacteria</taxon>
        <taxon>Rhodocyclales</taxon>
        <taxon>Zoogloeaceae</taxon>
        <taxon>Parazoarcus</taxon>
    </lineage>
</organism>
<dbReference type="CDD" id="cd14744">
    <property type="entry name" value="PAAR_CT_2"/>
    <property type="match status" value="1"/>
</dbReference>
<accession>A0A2U8GT54</accession>
<dbReference type="RefSeq" id="WP_108950460.1">
    <property type="nucleotide sequence ID" value="NZ_CP022187.1"/>
</dbReference>
<dbReference type="EMBL" id="CP022187">
    <property type="protein sequence ID" value="AWI76761.1"/>
    <property type="molecule type" value="Genomic_DNA"/>
</dbReference>